<evidence type="ECO:0000313" key="2">
    <source>
        <dbReference type="Proteomes" id="UP000805193"/>
    </source>
</evidence>
<dbReference type="EMBL" id="JABSTQ010010964">
    <property type="protein sequence ID" value="KAG0416266.1"/>
    <property type="molecule type" value="Genomic_DNA"/>
</dbReference>
<comment type="caution">
    <text evidence="1">The sequence shown here is derived from an EMBL/GenBank/DDBJ whole genome shotgun (WGS) entry which is preliminary data.</text>
</comment>
<reference evidence="1 2" key="1">
    <citation type="journal article" date="2020" name="Cell">
        <title>Large-Scale Comparative Analyses of Tick Genomes Elucidate Their Genetic Diversity and Vector Capacities.</title>
        <authorList>
            <consortium name="Tick Genome and Microbiome Consortium (TIGMIC)"/>
            <person name="Jia N."/>
            <person name="Wang J."/>
            <person name="Shi W."/>
            <person name="Du L."/>
            <person name="Sun Y."/>
            <person name="Zhan W."/>
            <person name="Jiang J.F."/>
            <person name="Wang Q."/>
            <person name="Zhang B."/>
            <person name="Ji P."/>
            <person name="Bell-Sakyi L."/>
            <person name="Cui X.M."/>
            <person name="Yuan T.T."/>
            <person name="Jiang B.G."/>
            <person name="Yang W.F."/>
            <person name="Lam T.T."/>
            <person name="Chang Q.C."/>
            <person name="Ding S.J."/>
            <person name="Wang X.J."/>
            <person name="Zhu J.G."/>
            <person name="Ruan X.D."/>
            <person name="Zhao L."/>
            <person name="Wei J.T."/>
            <person name="Ye R.Z."/>
            <person name="Que T.C."/>
            <person name="Du C.H."/>
            <person name="Zhou Y.H."/>
            <person name="Cheng J.X."/>
            <person name="Dai P.F."/>
            <person name="Guo W.B."/>
            <person name="Han X.H."/>
            <person name="Huang E.J."/>
            <person name="Li L.F."/>
            <person name="Wei W."/>
            <person name="Gao Y.C."/>
            <person name="Liu J.Z."/>
            <person name="Shao H.Z."/>
            <person name="Wang X."/>
            <person name="Wang C.C."/>
            <person name="Yang T.C."/>
            <person name="Huo Q.B."/>
            <person name="Li W."/>
            <person name="Chen H.Y."/>
            <person name="Chen S.E."/>
            <person name="Zhou L.G."/>
            <person name="Ni X.B."/>
            <person name="Tian J.H."/>
            <person name="Sheng Y."/>
            <person name="Liu T."/>
            <person name="Pan Y.S."/>
            <person name="Xia L.Y."/>
            <person name="Li J."/>
            <person name="Zhao F."/>
            <person name="Cao W.C."/>
        </authorList>
    </citation>
    <scope>NUCLEOTIDE SEQUENCE [LARGE SCALE GENOMIC DNA]</scope>
    <source>
        <strain evidence="1">Iper-2018</strain>
    </source>
</reference>
<feature type="non-terminal residue" evidence="1">
    <location>
        <position position="1"/>
    </location>
</feature>
<organism evidence="1 2">
    <name type="scientific">Ixodes persulcatus</name>
    <name type="common">Taiga tick</name>
    <dbReference type="NCBI Taxonomy" id="34615"/>
    <lineage>
        <taxon>Eukaryota</taxon>
        <taxon>Metazoa</taxon>
        <taxon>Ecdysozoa</taxon>
        <taxon>Arthropoda</taxon>
        <taxon>Chelicerata</taxon>
        <taxon>Arachnida</taxon>
        <taxon>Acari</taxon>
        <taxon>Parasitiformes</taxon>
        <taxon>Ixodida</taxon>
        <taxon>Ixodoidea</taxon>
        <taxon>Ixodidae</taxon>
        <taxon>Ixodinae</taxon>
        <taxon>Ixodes</taxon>
    </lineage>
</organism>
<keyword evidence="2" id="KW-1185">Reference proteome</keyword>
<feature type="non-terminal residue" evidence="1">
    <location>
        <position position="192"/>
    </location>
</feature>
<protein>
    <submittedName>
        <fullName evidence="1">Uncharacterized protein</fullName>
    </submittedName>
</protein>
<sequence>WTEDFRKVAYTTLTILFIDNNWNIQSKVLFTCDFPNERKTGENIRRFLKWGLNVELLKNITFVTYQGANIVNALHSFTRLSCSAHLLNTVLRRVFNSNFMANEVPNLKDLIERTTAVMTFLKQAGLLNRLQKTVNQDVETRWKSKLAMLTSLHDQYENIQAVLDERGSLLMEGISIIYMKQLIDFLQPFKDA</sequence>
<proteinExistence type="predicted"/>
<gene>
    <name evidence="1" type="ORF">HPB47_006558</name>
</gene>
<evidence type="ECO:0000313" key="1">
    <source>
        <dbReference type="EMBL" id="KAG0416266.1"/>
    </source>
</evidence>
<dbReference type="Proteomes" id="UP000805193">
    <property type="component" value="Unassembled WGS sequence"/>
</dbReference>
<accession>A0AC60PA37</accession>
<name>A0AC60PA37_IXOPE</name>